<dbReference type="FunFam" id="1.50.40.10:FF:000058">
    <property type="entry name" value="Solute carrier family 25 member 48"/>
    <property type="match status" value="1"/>
</dbReference>
<dbReference type="PANTHER" id="PTHR45624:SF7">
    <property type="entry name" value="SOLUTE CARRIER FAMILY 25 MEMBER 48"/>
    <property type="match status" value="1"/>
</dbReference>
<comment type="subcellular location">
    <subcellularLocation>
        <location evidence="1">Mitochondrion inner membrane</location>
        <topology evidence="1">Multi-pass membrane protein</topology>
    </subcellularLocation>
</comment>
<dbReference type="Gene3D" id="1.50.40.10">
    <property type="entry name" value="Mitochondrial carrier domain"/>
    <property type="match status" value="1"/>
</dbReference>
<evidence type="ECO:0000256" key="8">
    <source>
        <dbReference type="ARBA" id="ARBA00023128"/>
    </source>
</evidence>
<keyword evidence="8" id="KW-0496">Mitochondrion</keyword>
<evidence type="ECO:0000256" key="5">
    <source>
        <dbReference type="ARBA" id="ARBA00022737"/>
    </source>
</evidence>
<reference evidence="13" key="2">
    <citation type="submission" date="2025-09" db="UniProtKB">
        <authorList>
            <consortium name="Ensembl"/>
        </authorList>
    </citation>
    <scope>IDENTIFICATION</scope>
</reference>
<evidence type="ECO:0000256" key="2">
    <source>
        <dbReference type="ARBA" id="ARBA00006375"/>
    </source>
</evidence>
<dbReference type="GO" id="GO:0005743">
    <property type="term" value="C:mitochondrial inner membrane"/>
    <property type="evidence" value="ECO:0007669"/>
    <property type="project" value="UniProtKB-SubCell"/>
</dbReference>
<keyword evidence="5" id="KW-0677">Repeat</keyword>
<dbReference type="InterPro" id="IPR002067">
    <property type="entry name" value="MCP"/>
</dbReference>
<dbReference type="GO" id="GO:0022857">
    <property type="term" value="F:transmembrane transporter activity"/>
    <property type="evidence" value="ECO:0007669"/>
    <property type="project" value="TreeGrafter"/>
</dbReference>
<evidence type="ECO:0000256" key="10">
    <source>
        <dbReference type="ARBA" id="ARBA00070488"/>
    </source>
</evidence>
<protein>
    <recommendedName>
        <fullName evidence="10">Solute carrier family 25 member 48</fullName>
    </recommendedName>
</protein>
<accession>A0A8C1A737</accession>
<evidence type="ECO:0000313" key="14">
    <source>
        <dbReference type="Proteomes" id="UP001108240"/>
    </source>
</evidence>
<dbReference type="GeneTree" id="ENSGT00940000159354"/>
<dbReference type="Pfam" id="PF00153">
    <property type="entry name" value="Mito_carr"/>
    <property type="match status" value="3"/>
</dbReference>
<feature type="repeat" description="Solcar" evidence="11">
    <location>
        <begin position="3"/>
        <end position="86"/>
    </location>
</feature>
<dbReference type="OMA" id="VWFLAFE"/>
<evidence type="ECO:0000256" key="4">
    <source>
        <dbReference type="ARBA" id="ARBA00022692"/>
    </source>
</evidence>
<dbReference type="AlphaFoldDB" id="A0A8C1A737"/>
<keyword evidence="7" id="KW-1133">Transmembrane helix</keyword>
<dbReference type="InterPro" id="IPR023395">
    <property type="entry name" value="MCP_dom_sf"/>
</dbReference>
<feature type="repeat" description="Solcar" evidence="11">
    <location>
        <begin position="218"/>
        <end position="305"/>
    </location>
</feature>
<evidence type="ECO:0000256" key="7">
    <source>
        <dbReference type="ARBA" id="ARBA00022989"/>
    </source>
</evidence>
<evidence type="ECO:0000256" key="3">
    <source>
        <dbReference type="ARBA" id="ARBA00022448"/>
    </source>
</evidence>
<keyword evidence="14" id="KW-1185">Reference proteome</keyword>
<proteinExistence type="inferred from homology"/>
<sequence length="309" mass="34012">MTVFHLDDFLAGWIGGASSVIVGHPLDTVKTRLQAGKGYRNTLHCVVTIYKKENVTGFFKGLSFPLASITLYNSMVFGFFSNTQRLISRYRYGDGRHPCSMLDLTVASMLTGLVSVGVGAPVDLVKIRLQMQTQPVLAENFNLAGNGSVPLRSMGIQSQSLYRGPLHCISTVLQNEGIQGLYRGAGAMIIRDVPGYTLYFIPYTLFCNWLNPDGNAAPHPCCIWLAGGLAGSISWVTATPTDVVKSRLQADAMQHRKYKGILHCIVQSYKTEGIHVFFRGATVNAIRGFPMCATMFLGYELSLQFFRSF</sequence>
<reference evidence="13" key="1">
    <citation type="submission" date="2025-08" db="UniProtKB">
        <authorList>
            <consortium name="Ensembl"/>
        </authorList>
    </citation>
    <scope>IDENTIFICATION</scope>
</reference>
<dbReference type="PANTHER" id="PTHR45624">
    <property type="entry name" value="MITOCHONDRIAL BASIC AMINO ACIDS TRANSPORTER-RELATED"/>
    <property type="match status" value="1"/>
</dbReference>
<dbReference type="InterPro" id="IPR050567">
    <property type="entry name" value="Mitochondrial_Carrier"/>
</dbReference>
<evidence type="ECO:0000256" key="1">
    <source>
        <dbReference type="ARBA" id="ARBA00004448"/>
    </source>
</evidence>
<dbReference type="PRINTS" id="PR00926">
    <property type="entry name" value="MITOCARRIER"/>
</dbReference>
<dbReference type="Ensembl" id="ENSCCRT00000015027.2">
    <property type="protein sequence ID" value="ENSCCRP00000013743.1"/>
    <property type="gene ID" value="ENSCCRG00000007904.2"/>
</dbReference>
<comment type="similarity">
    <text evidence="2 12">Belongs to the mitochondrial carrier (TC 2.A.29) family.</text>
</comment>
<keyword evidence="4 11" id="KW-0812">Transmembrane</keyword>
<feature type="repeat" description="Solcar" evidence="11">
    <location>
        <begin position="99"/>
        <end position="209"/>
    </location>
</feature>
<keyword evidence="6" id="KW-0999">Mitochondrion inner membrane</keyword>
<keyword evidence="9 11" id="KW-0472">Membrane</keyword>
<organism evidence="13 14">
    <name type="scientific">Cyprinus carpio carpio</name>
    <dbReference type="NCBI Taxonomy" id="630221"/>
    <lineage>
        <taxon>Eukaryota</taxon>
        <taxon>Metazoa</taxon>
        <taxon>Chordata</taxon>
        <taxon>Craniata</taxon>
        <taxon>Vertebrata</taxon>
        <taxon>Euteleostomi</taxon>
        <taxon>Actinopterygii</taxon>
        <taxon>Neopterygii</taxon>
        <taxon>Teleostei</taxon>
        <taxon>Ostariophysi</taxon>
        <taxon>Cypriniformes</taxon>
        <taxon>Cyprinidae</taxon>
        <taxon>Cyprininae</taxon>
        <taxon>Cyprinus</taxon>
    </lineage>
</organism>
<evidence type="ECO:0000313" key="13">
    <source>
        <dbReference type="Ensembl" id="ENSCCRP00000013743.1"/>
    </source>
</evidence>
<evidence type="ECO:0000256" key="6">
    <source>
        <dbReference type="ARBA" id="ARBA00022792"/>
    </source>
</evidence>
<keyword evidence="3 12" id="KW-0813">Transport</keyword>
<dbReference type="Proteomes" id="UP001108240">
    <property type="component" value="Unplaced"/>
</dbReference>
<evidence type="ECO:0000256" key="12">
    <source>
        <dbReference type="RuleBase" id="RU000488"/>
    </source>
</evidence>
<dbReference type="InterPro" id="IPR018108">
    <property type="entry name" value="MCP_transmembrane"/>
</dbReference>
<evidence type="ECO:0000256" key="11">
    <source>
        <dbReference type="PROSITE-ProRule" id="PRU00282"/>
    </source>
</evidence>
<evidence type="ECO:0000256" key="9">
    <source>
        <dbReference type="ARBA" id="ARBA00023136"/>
    </source>
</evidence>
<name>A0A8C1A737_CYPCA</name>
<dbReference type="SUPFAM" id="SSF103506">
    <property type="entry name" value="Mitochondrial carrier"/>
    <property type="match status" value="1"/>
</dbReference>
<dbReference type="PROSITE" id="PS50920">
    <property type="entry name" value="SOLCAR"/>
    <property type="match status" value="3"/>
</dbReference>